<dbReference type="PANTHER" id="PTHR43873:SF1">
    <property type="entry name" value="COBYRINATE A,C-DIAMIDE SYNTHASE"/>
    <property type="match status" value="1"/>
</dbReference>
<feature type="site" description="Increases nucleophilicity of active site Cys" evidence="7">
    <location>
        <position position="462"/>
    </location>
</feature>
<dbReference type="NCBIfam" id="NF002204">
    <property type="entry name" value="PRK01077.1"/>
    <property type="match status" value="1"/>
</dbReference>
<dbReference type="Gene3D" id="3.40.50.880">
    <property type="match status" value="1"/>
</dbReference>
<organism evidence="10 11">
    <name type="scientific">Candidatus Mediterraneibacter stercorigallinarum</name>
    <dbReference type="NCBI Taxonomy" id="2838686"/>
    <lineage>
        <taxon>Bacteria</taxon>
        <taxon>Bacillati</taxon>
        <taxon>Bacillota</taxon>
        <taxon>Clostridia</taxon>
        <taxon>Lachnospirales</taxon>
        <taxon>Lachnospiraceae</taxon>
        <taxon>Mediterraneibacter</taxon>
    </lineage>
</organism>
<dbReference type="EMBL" id="DXCD01000176">
    <property type="protein sequence ID" value="HIZ13596.1"/>
    <property type="molecule type" value="Genomic_DNA"/>
</dbReference>
<dbReference type="PROSITE" id="PS51274">
    <property type="entry name" value="GATASE_COBBQ"/>
    <property type="match status" value="1"/>
</dbReference>
<dbReference type="GO" id="GO:0042242">
    <property type="term" value="F:cobyrinic acid a,c-diamide synthase activity"/>
    <property type="evidence" value="ECO:0007669"/>
    <property type="project" value="UniProtKB-UniRule"/>
</dbReference>
<evidence type="ECO:0000256" key="4">
    <source>
        <dbReference type="ARBA" id="ARBA00022840"/>
    </source>
</evidence>
<dbReference type="Proteomes" id="UP000824017">
    <property type="component" value="Unassembled WGS sequence"/>
</dbReference>
<reference evidence="10" key="1">
    <citation type="journal article" date="2021" name="PeerJ">
        <title>Extensive microbial diversity within the chicken gut microbiome revealed by metagenomics and culture.</title>
        <authorList>
            <person name="Gilroy R."/>
            <person name="Ravi A."/>
            <person name="Getino M."/>
            <person name="Pursley I."/>
            <person name="Horton D.L."/>
            <person name="Alikhan N.F."/>
            <person name="Baker D."/>
            <person name="Gharbi K."/>
            <person name="Hall N."/>
            <person name="Watson M."/>
            <person name="Adriaenssens E.M."/>
            <person name="Foster-Nyarko E."/>
            <person name="Jarju S."/>
            <person name="Secka A."/>
            <person name="Antonio M."/>
            <person name="Oren A."/>
            <person name="Chaudhuri R.R."/>
            <person name="La Ragione R."/>
            <person name="Hildebrand F."/>
            <person name="Pallen M.J."/>
        </authorList>
    </citation>
    <scope>NUCLEOTIDE SEQUENCE</scope>
    <source>
        <strain evidence="10">ChiGjej1B1-13045</strain>
    </source>
</reference>
<comment type="caution">
    <text evidence="10">The sequence shown here is derived from an EMBL/GenBank/DDBJ whole genome shotgun (WGS) entry which is preliminary data.</text>
</comment>
<dbReference type="InterPro" id="IPR002586">
    <property type="entry name" value="CobQ/CobB/MinD/ParA_Nub-bd_dom"/>
</dbReference>
<dbReference type="NCBIfam" id="TIGR00379">
    <property type="entry name" value="cobB"/>
    <property type="match status" value="1"/>
</dbReference>
<dbReference type="CDD" id="cd05388">
    <property type="entry name" value="CobB_N"/>
    <property type="match status" value="1"/>
</dbReference>
<name>A0A9D2DAQ5_9FIRM</name>
<keyword evidence="2 7" id="KW-0436">Ligase</keyword>
<dbReference type="InterPro" id="IPR011698">
    <property type="entry name" value="GATase_3"/>
</dbReference>
<dbReference type="AlphaFoldDB" id="A0A9D2DAQ5"/>
<evidence type="ECO:0000256" key="5">
    <source>
        <dbReference type="ARBA" id="ARBA00022842"/>
    </source>
</evidence>
<evidence type="ECO:0000256" key="1">
    <source>
        <dbReference type="ARBA" id="ARBA00001946"/>
    </source>
</evidence>
<dbReference type="GO" id="GO:0005524">
    <property type="term" value="F:ATP binding"/>
    <property type="evidence" value="ECO:0007669"/>
    <property type="project" value="UniProtKB-UniRule"/>
</dbReference>
<gene>
    <name evidence="7" type="primary">cbiA</name>
    <name evidence="10" type="ORF">H9817_06700</name>
</gene>
<dbReference type="Gene3D" id="3.40.50.300">
    <property type="entry name" value="P-loop containing nucleotide triphosphate hydrolases"/>
    <property type="match status" value="1"/>
</dbReference>
<sequence>MRVPGILIAAPASGSGKTGTACALMSAFQKKGLNVRACKCGPDYIDPMFHRVVLGVDSRNLDLFFSGREDLRAGYADHVSGADLAVTEGVMGYYDGMSMDTDTASSYDVSRTLELPVILVVPCRGASLSLAALVKGMVEYRADSRIRGILLNRVSGMLYPRLKSMLERELKEMGHEIPVVGYVPEDEAFAFESRHLGLVTPQEMDSVKEQTRRAGEILSETVDLDLILRIAGEEAGSSQERAGEGRSRTGAGIISDREIRTETGAGTYPDREVSIGVARDRAFCFYYKENMELLEKMGCRLIPFSPLSDPELPEGLDGLILGGGYPELYARQLSENRGMRESIREAVSSGMPCLAECGGFMYLHEEIEDGEGNAYPMAGVLRERSFPTGKLVRFGYINITAGDGNSSGTDGYLRPGECIRGHEFHYWDSTDSGKACEAVKPDGRRRWECIHMEGNLFAGYPHLYLPSLPVFAERFVNRCAERKSGNSGGK</sequence>
<dbReference type="Pfam" id="PF01656">
    <property type="entry name" value="CbiA"/>
    <property type="match status" value="1"/>
</dbReference>
<protein>
    <recommendedName>
        <fullName evidence="7">Cobyrinate a,c-diamide synthase</fullName>
        <ecNumber evidence="7">6.3.5.11</ecNumber>
    </recommendedName>
    <alternativeName>
        <fullName evidence="7">Cobyrinic acid a,c-diamide synthetase</fullName>
    </alternativeName>
</protein>
<dbReference type="InterPro" id="IPR004484">
    <property type="entry name" value="CbiA/CobB_synth"/>
</dbReference>
<reference evidence="10" key="2">
    <citation type="submission" date="2021-04" db="EMBL/GenBank/DDBJ databases">
        <authorList>
            <person name="Gilroy R."/>
        </authorList>
    </citation>
    <scope>NUCLEOTIDE SEQUENCE</scope>
    <source>
        <strain evidence="10">ChiGjej1B1-13045</strain>
    </source>
</reference>
<dbReference type="SUPFAM" id="SSF52317">
    <property type="entry name" value="Class I glutamine amidotransferase-like"/>
    <property type="match status" value="1"/>
</dbReference>
<dbReference type="HAMAP" id="MF_00027">
    <property type="entry name" value="CobB_CbiA"/>
    <property type="match status" value="1"/>
</dbReference>
<comment type="domain">
    <text evidence="7">Comprises of two domains. The C-terminal domain contains the binding site for glutamine and catalyzes the hydrolysis of this substrate to glutamate and ammonia. The N-terminal domain is anticipated to bind ATP and cobyrinate and catalyzes the ultimate synthesis of the diamide product. The ammonia produced via the glutaminase domain is probably translocated to the adjacent domain via a molecular tunnel, where it reacts with an activated intermediate.</text>
</comment>
<feature type="domain" description="CobQ/CobB/MinD/ParA nucleotide binding" evidence="8">
    <location>
        <begin position="6"/>
        <end position="191"/>
    </location>
</feature>
<keyword evidence="5 7" id="KW-0460">Magnesium</keyword>
<evidence type="ECO:0000313" key="11">
    <source>
        <dbReference type="Proteomes" id="UP000824017"/>
    </source>
</evidence>
<evidence type="ECO:0000259" key="8">
    <source>
        <dbReference type="Pfam" id="PF01656"/>
    </source>
</evidence>
<dbReference type="CDD" id="cd03130">
    <property type="entry name" value="GATase1_CobB"/>
    <property type="match status" value="1"/>
</dbReference>
<keyword evidence="7" id="KW-0169">Cobalamin biosynthesis</keyword>
<dbReference type="SUPFAM" id="SSF52540">
    <property type="entry name" value="P-loop containing nucleoside triphosphate hydrolases"/>
    <property type="match status" value="1"/>
</dbReference>
<evidence type="ECO:0000256" key="7">
    <source>
        <dbReference type="HAMAP-Rule" id="MF_00027"/>
    </source>
</evidence>
<accession>A0A9D2DAQ5</accession>
<feature type="active site" description="Nucleophile" evidence="7">
    <location>
        <position position="357"/>
    </location>
</feature>
<dbReference type="InterPro" id="IPR027417">
    <property type="entry name" value="P-loop_NTPase"/>
</dbReference>
<evidence type="ECO:0000256" key="6">
    <source>
        <dbReference type="ARBA" id="ARBA00022962"/>
    </source>
</evidence>
<evidence type="ECO:0000256" key="2">
    <source>
        <dbReference type="ARBA" id="ARBA00022598"/>
    </source>
</evidence>
<comment type="catalytic activity">
    <reaction evidence="7">
        <text>cob(II)yrinate + 2 L-glutamine + 2 ATP + 2 H2O = cob(II)yrinate a,c diamide + 2 L-glutamate + 2 ADP + 2 phosphate + 2 H(+)</text>
        <dbReference type="Rhea" id="RHEA:26289"/>
        <dbReference type="ChEBI" id="CHEBI:15377"/>
        <dbReference type="ChEBI" id="CHEBI:15378"/>
        <dbReference type="ChEBI" id="CHEBI:29985"/>
        <dbReference type="ChEBI" id="CHEBI:30616"/>
        <dbReference type="ChEBI" id="CHEBI:43474"/>
        <dbReference type="ChEBI" id="CHEBI:58359"/>
        <dbReference type="ChEBI" id="CHEBI:58537"/>
        <dbReference type="ChEBI" id="CHEBI:58894"/>
        <dbReference type="ChEBI" id="CHEBI:456216"/>
        <dbReference type="EC" id="6.3.5.11"/>
    </reaction>
</comment>
<dbReference type="PANTHER" id="PTHR43873">
    <property type="entry name" value="COBYRINATE A,C-DIAMIDE SYNTHASE"/>
    <property type="match status" value="1"/>
</dbReference>
<dbReference type="InterPro" id="IPR029062">
    <property type="entry name" value="Class_I_gatase-like"/>
</dbReference>
<keyword evidence="6 7" id="KW-0315">Glutamine amidotransferase</keyword>
<comment type="function">
    <text evidence="7">Catalyzes the ATP-dependent amidation of the two carboxylate groups at positions a and c of cobyrinate, using either L-glutamine or ammonia as the nitrogen source.</text>
</comment>
<feature type="domain" description="CobB/CobQ-like glutamine amidotransferase" evidence="9">
    <location>
        <begin position="275"/>
        <end position="465"/>
    </location>
</feature>
<dbReference type="GO" id="GO:0009236">
    <property type="term" value="P:cobalamin biosynthetic process"/>
    <property type="evidence" value="ECO:0007669"/>
    <property type="project" value="UniProtKB-UniRule"/>
</dbReference>
<proteinExistence type="inferred from homology"/>
<comment type="miscellaneous">
    <text evidence="7">The a and c carboxylates of cobyrinate are activated for nucleophilic attack via formation of a phosphorylated intermediate by ATP. CbiA catalyzes first the amidation of the c-carboxylate, and then that of the a-carboxylate.</text>
</comment>
<dbReference type="Pfam" id="PF07685">
    <property type="entry name" value="GATase_3"/>
    <property type="match status" value="1"/>
</dbReference>
<comment type="similarity">
    <text evidence="7">Belongs to the CobB/CbiA family.</text>
</comment>
<evidence type="ECO:0000313" key="10">
    <source>
        <dbReference type="EMBL" id="HIZ13596.1"/>
    </source>
</evidence>
<evidence type="ECO:0000256" key="3">
    <source>
        <dbReference type="ARBA" id="ARBA00022741"/>
    </source>
</evidence>
<keyword evidence="4 7" id="KW-0067">ATP-binding</keyword>
<dbReference type="EC" id="6.3.5.11" evidence="7"/>
<evidence type="ECO:0000259" key="9">
    <source>
        <dbReference type="Pfam" id="PF07685"/>
    </source>
</evidence>
<keyword evidence="3 7" id="KW-0547">Nucleotide-binding</keyword>
<comment type="pathway">
    <text evidence="7">Cofactor biosynthesis; adenosylcobalamin biosynthesis; cob(II)yrinate a,c-diamide from sirohydrochlorin (anaerobic route): step 10/10.</text>
</comment>
<comment type="cofactor">
    <cofactor evidence="1 7">
        <name>Mg(2+)</name>
        <dbReference type="ChEBI" id="CHEBI:18420"/>
    </cofactor>
</comment>